<organism evidence="1 2">
    <name type="scientific">Microdochium trichocladiopsis</name>
    <dbReference type="NCBI Taxonomy" id="1682393"/>
    <lineage>
        <taxon>Eukaryota</taxon>
        <taxon>Fungi</taxon>
        <taxon>Dikarya</taxon>
        <taxon>Ascomycota</taxon>
        <taxon>Pezizomycotina</taxon>
        <taxon>Sordariomycetes</taxon>
        <taxon>Xylariomycetidae</taxon>
        <taxon>Xylariales</taxon>
        <taxon>Microdochiaceae</taxon>
        <taxon>Microdochium</taxon>
    </lineage>
</organism>
<sequence length="150" mass="17523">MADSLARVRVELPELYQIPIQSATFRLFEFFTTTLFRRLSHKKNFSRHEYEFIAKEVAVPAVVVQKSQSLLPGVWVVTSARWPVHFVPLVQSLEFKGLQSWRYFIAFRQHTFTAVYQDNRSKSNVTNGKKFPSIMPFLLTMIDDWCGNMS</sequence>
<dbReference type="RefSeq" id="XP_046010263.1">
    <property type="nucleotide sequence ID" value="XM_046148335.1"/>
</dbReference>
<dbReference type="AlphaFoldDB" id="A0A9P8Y2V4"/>
<dbReference type="EMBL" id="JAGTJQ010000007">
    <property type="protein sequence ID" value="KAH7027464.1"/>
    <property type="molecule type" value="Genomic_DNA"/>
</dbReference>
<dbReference type="GeneID" id="70177881"/>
<dbReference type="Proteomes" id="UP000756346">
    <property type="component" value="Unassembled WGS sequence"/>
</dbReference>
<evidence type="ECO:0000313" key="1">
    <source>
        <dbReference type="EMBL" id="KAH7027464.1"/>
    </source>
</evidence>
<reference evidence="1" key="1">
    <citation type="journal article" date="2021" name="Nat. Commun.">
        <title>Genetic determinants of endophytism in the Arabidopsis root mycobiome.</title>
        <authorList>
            <person name="Mesny F."/>
            <person name="Miyauchi S."/>
            <person name="Thiergart T."/>
            <person name="Pickel B."/>
            <person name="Atanasova L."/>
            <person name="Karlsson M."/>
            <person name="Huettel B."/>
            <person name="Barry K.W."/>
            <person name="Haridas S."/>
            <person name="Chen C."/>
            <person name="Bauer D."/>
            <person name="Andreopoulos W."/>
            <person name="Pangilinan J."/>
            <person name="LaButti K."/>
            <person name="Riley R."/>
            <person name="Lipzen A."/>
            <person name="Clum A."/>
            <person name="Drula E."/>
            <person name="Henrissat B."/>
            <person name="Kohler A."/>
            <person name="Grigoriev I.V."/>
            <person name="Martin F.M."/>
            <person name="Hacquard S."/>
        </authorList>
    </citation>
    <scope>NUCLEOTIDE SEQUENCE</scope>
    <source>
        <strain evidence="1">MPI-CAGE-CH-0230</strain>
    </source>
</reference>
<proteinExistence type="predicted"/>
<accession>A0A9P8Y2V4</accession>
<evidence type="ECO:0000313" key="2">
    <source>
        <dbReference type="Proteomes" id="UP000756346"/>
    </source>
</evidence>
<keyword evidence="2" id="KW-1185">Reference proteome</keyword>
<name>A0A9P8Y2V4_9PEZI</name>
<protein>
    <submittedName>
        <fullName evidence="1">Uncharacterized protein</fullName>
    </submittedName>
</protein>
<gene>
    <name evidence="1" type="ORF">B0I36DRAFT_138776</name>
</gene>
<comment type="caution">
    <text evidence="1">The sequence shown here is derived from an EMBL/GenBank/DDBJ whole genome shotgun (WGS) entry which is preliminary data.</text>
</comment>